<feature type="signal peptide" evidence="1">
    <location>
        <begin position="1"/>
        <end position="21"/>
    </location>
</feature>
<keyword evidence="1" id="KW-0732">Signal</keyword>
<reference evidence="3" key="1">
    <citation type="submission" date="2013-03" db="EMBL/GenBank/DDBJ databases">
        <title>The Genome Sequence of Anopheles minimus MINIMUS1.</title>
        <authorList>
            <consortium name="The Broad Institute Genomics Platform"/>
            <person name="Neafsey D.E."/>
            <person name="Walton C."/>
            <person name="Walker B."/>
            <person name="Young S.K."/>
            <person name="Zeng Q."/>
            <person name="Gargeya S."/>
            <person name="Fitzgerald M."/>
            <person name="Haas B."/>
            <person name="Abouelleil A."/>
            <person name="Allen A.W."/>
            <person name="Alvarado L."/>
            <person name="Arachchi H.M."/>
            <person name="Berlin A.M."/>
            <person name="Chapman S.B."/>
            <person name="Gainer-Dewar J."/>
            <person name="Goldberg J."/>
            <person name="Griggs A."/>
            <person name="Gujja S."/>
            <person name="Hansen M."/>
            <person name="Howarth C."/>
            <person name="Imamovic A."/>
            <person name="Ireland A."/>
            <person name="Larimer J."/>
            <person name="McCowan C."/>
            <person name="Murphy C."/>
            <person name="Pearson M."/>
            <person name="Poon T.W."/>
            <person name="Priest M."/>
            <person name="Roberts A."/>
            <person name="Saif S."/>
            <person name="Shea T."/>
            <person name="Sisk P."/>
            <person name="Sykes S."/>
            <person name="Wortman J."/>
            <person name="Nusbaum C."/>
            <person name="Birren B."/>
        </authorList>
    </citation>
    <scope>NUCLEOTIDE SEQUENCE [LARGE SCALE GENOMIC DNA]</scope>
    <source>
        <strain evidence="3">MINIMUS1</strain>
    </source>
</reference>
<dbReference type="AlphaFoldDB" id="A0A182WNQ4"/>
<protein>
    <recommendedName>
        <fullName evidence="4">Secreted protein</fullName>
    </recommendedName>
</protein>
<accession>A0A182WNQ4</accession>
<evidence type="ECO:0000313" key="2">
    <source>
        <dbReference type="EnsemblMetazoa" id="AMIN014331-PA"/>
    </source>
</evidence>
<reference evidence="2" key="2">
    <citation type="submission" date="2020-05" db="UniProtKB">
        <authorList>
            <consortium name="EnsemblMetazoa"/>
        </authorList>
    </citation>
    <scope>IDENTIFICATION</scope>
    <source>
        <strain evidence="2">MINIMUS1</strain>
    </source>
</reference>
<dbReference type="VEuPathDB" id="VectorBase:AMIN014331"/>
<evidence type="ECO:0008006" key="4">
    <source>
        <dbReference type="Google" id="ProtNLM"/>
    </source>
</evidence>
<name>A0A182WNQ4_9DIPT</name>
<organism evidence="2 3">
    <name type="scientific">Anopheles minimus</name>
    <dbReference type="NCBI Taxonomy" id="112268"/>
    <lineage>
        <taxon>Eukaryota</taxon>
        <taxon>Metazoa</taxon>
        <taxon>Ecdysozoa</taxon>
        <taxon>Arthropoda</taxon>
        <taxon>Hexapoda</taxon>
        <taxon>Insecta</taxon>
        <taxon>Pterygota</taxon>
        <taxon>Neoptera</taxon>
        <taxon>Endopterygota</taxon>
        <taxon>Diptera</taxon>
        <taxon>Nematocera</taxon>
        <taxon>Culicoidea</taxon>
        <taxon>Culicidae</taxon>
        <taxon>Anophelinae</taxon>
        <taxon>Anopheles</taxon>
    </lineage>
</organism>
<keyword evidence="3" id="KW-1185">Reference proteome</keyword>
<evidence type="ECO:0000313" key="3">
    <source>
        <dbReference type="Proteomes" id="UP000075920"/>
    </source>
</evidence>
<evidence type="ECO:0000256" key="1">
    <source>
        <dbReference type="SAM" id="SignalP"/>
    </source>
</evidence>
<dbReference type="EnsemblMetazoa" id="AMIN014331-RA">
    <property type="protein sequence ID" value="AMIN014331-PA"/>
    <property type="gene ID" value="AMIN014331"/>
</dbReference>
<sequence>MARLILPEASVPLLTLVVVFGDDVLPGVPFPGLDPVVMELRFVLGLTGLAELAQIHSSPGLSPPSQKSLPRLTGLFRMYATTSWNSATVSNSARCAPYDLHIVLADFQFRPRSMSK</sequence>
<dbReference type="Proteomes" id="UP000075920">
    <property type="component" value="Unassembled WGS sequence"/>
</dbReference>
<proteinExistence type="predicted"/>
<feature type="chain" id="PRO_5008141674" description="Secreted protein" evidence="1">
    <location>
        <begin position="22"/>
        <end position="116"/>
    </location>
</feature>